<dbReference type="EMBL" id="CP144746">
    <property type="protein sequence ID" value="WVZ57763.1"/>
    <property type="molecule type" value="Genomic_DNA"/>
</dbReference>
<dbReference type="InterPro" id="IPR027806">
    <property type="entry name" value="HARBI1_dom"/>
</dbReference>
<comment type="cofactor">
    <cofactor evidence="1">
        <name>a divalent metal cation</name>
        <dbReference type="ChEBI" id="CHEBI:60240"/>
    </cofactor>
</comment>
<dbReference type="PANTHER" id="PTHR47127">
    <property type="entry name" value="10A19I.15"/>
    <property type="match status" value="1"/>
</dbReference>
<dbReference type="AlphaFoldDB" id="A0AAQ3WCT9"/>
<sequence length="502" mass="55305">MQLRPLCSLAGDAKIGGASSAGGFGALPFCSLVPNSSPSPSRLFSVAASRRHLFSLAASCRRRVSAGPSPARREEVLYAIGELRAEMIVSPAPVTHTKILHSHRWNPYFKDCVDAIDGTHVLARVLAKERAAFMGRKHTTTQNVLAAVDFDLRFTYVLAGWEGSAHDALILADALQREDGLKVPQCKFYLVDAGYAVRPGFLPPFRGTRYGHDEHIPAEESWNANPVDVEEHNDVQHDNATWAAKRDEWAEQMWQHRGDAPIDVGQVEGQENQEGRLFWTPAMSGFVLRRFVDLVAEGVKTDKGFKDVHLNAITRDLTEFLNNGRTINGRQVYNHLRKWRAIWVKIIFGSGVATGRFALGSNEPLGNPSQAETIDLDMPEGGTEPTDTPSSCEVSDGKKKGEGTSLGKRKRVFNDDDQVVMTSMTDAIWGFGAAEKEAANSEAAPGVYDTVMGCTQFSREAMMNALDHLTVNKATGLVFVQMTPEDKDLWMTTHLAKTYFNV</sequence>
<accession>A0AAQ3WCT9</accession>
<proteinExistence type="predicted"/>
<name>A0AAQ3WCT9_PASNO</name>
<reference evidence="5 6" key="1">
    <citation type="submission" date="2024-02" db="EMBL/GenBank/DDBJ databases">
        <title>High-quality chromosome-scale genome assembly of Pensacola bahiagrass (Paspalum notatum Flugge var. saurae).</title>
        <authorList>
            <person name="Vega J.M."/>
            <person name="Podio M."/>
            <person name="Orjuela J."/>
            <person name="Siena L.A."/>
            <person name="Pessino S.C."/>
            <person name="Combes M.C."/>
            <person name="Mariac C."/>
            <person name="Albertini E."/>
            <person name="Pupilli F."/>
            <person name="Ortiz J.P.A."/>
            <person name="Leblanc O."/>
        </authorList>
    </citation>
    <scope>NUCLEOTIDE SEQUENCE [LARGE SCALE GENOMIC DNA]</scope>
    <source>
        <strain evidence="5">R1</strain>
        <tissue evidence="5">Leaf</tissue>
    </source>
</reference>
<protein>
    <recommendedName>
        <fullName evidence="4">DDE Tnp4 domain-containing protein</fullName>
    </recommendedName>
</protein>
<dbReference type="Proteomes" id="UP001341281">
    <property type="component" value="Chromosome 02"/>
</dbReference>
<evidence type="ECO:0000256" key="2">
    <source>
        <dbReference type="ARBA" id="ARBA00022723"/>
    </source>
</evidence>
<feature type="region of interest" description="Disordered" evidence="3">
    <location>
        <begin position="362"/>
        <end position="409"/>
    </location>
</feature>
<gene>
    <name evidence="5" type="ORF">U9M48_008108</name>
</gene>
<dbReference type="Pfam" id="PF13359">
    <property type="entry name" value="DDE_Tnp_4"/>
    <property type="match status" value="1"/>
</dbReference>
<evidence type="ECO:0000313" key="5">
    <source>
        <dbReference type="EMBL" id="WVZ57763.1"/>
    </source>
</evidence>
<organism evidence="5 6">
    <name type="scientific">Paspalum notatum var. saurae</name>
    <dbReference type="NCBI Taxonomy" id="547442"/>
    <lineage>
        <taxon>Eukaryota</taxon>
        <taxon>Viridiplantae</taxon>
        <taxon>Streptophyta</taxon>
        <taxon>Embryophyta</taxon>
        <taxon>Tracheophyta</taxon>
        <taxon>Spermatophyta</taxon>
        <taxon>Magnoliopsida</taxon>
        <taxon>Liliopsida</taxon>
        <taxon>Poales</taxon>
        <taxon>Poaceae</taxon>
        <taxon>PACMAD clade</taxon>
        <taxon>Panicoideae</taxon>
        <taxon>Andropogonodae</taxon>
        <taxon>Paspaleae</taxon>
        <taxon>Paspalinae</taxon>
        <taxon>Paspalum</taxon>
    </lineage>
</organism>
<evidence type="ECO:0000259" key="4">
    <source>
        <dbReference type="Pfam" id="PF13359"/>
    </source>
</evidence>
<evidence type="ECO:0000256" key="1">
    <source>
        <dbReference type="ARBA" id="ARBA00001968"/>
    </source>
</evidence>
<evidence type="ECO:0000256" key="3">
    <source>
        <dbReference type="SAM" id="MobiDB-lite"/>
    </source>
</evidence>
<feature type="domain" description="DDE Tnp4" evidence="4">
    <location>
        <begin position="116"/>
        <end position="211"/>
    </location>
</feature>
<keyword evidence="6" id="KW-1185">Reference proteome</keyword>
<evidence type="ECO:0000313" key="6">
    <source>
        <dbReference type="Proteomes" id="UP001341281"/>
    </source>
</evidence>
<dbReference type="GO" id="GO:0046872">
    <property type="term" value="F:metal ion binding"/>
    <property type="evidence" value="ECO:0007669"/>
    <property type="project" value="UniProtKB-KW"/>
</dbReference>
<keyword evidence="2" id="KW-0479">Metal-binding</keyword>